<gene>
    <name evidence="2" type="ORF">B2J93_4067</name>
</gene>
<evidence type="ECO:0000313" key="2">
    <source>
        <dbReference type="EMBL" id="OWP04785.1"/>
    </source>
</evidence>
<accession>A0A218ZBX4</accession>
<organism evidence="2 3">
    <name type="scientific">Diplocarpon coronariae</name>
    <dbReference type="NCBI Taxonomy" id="2795749"/>
    <lineage>
        <taxon>Eukaryota</taxon>
        <taxon>Fungi</taxon>
        <taxon>Dikarya</taxon>
        <taxon>Ascomycota</taxon>
        <taxon>Pezizomycotina</taxon>
        <taxon>Leotiomycetes</taxon>
        <taxon>Helotiales</taxon>
        <taxon>Drepanopezizaceae</taxon>
        <taxon>Diplocarpon</taxon>
    </lineage>
</organism>
<dbReference type="EMBL" id="MZNU01000093">
    <property type="protein sequence ID" value="OWP04785.1"/>
    <property type="molecule type" value="Genomic_DNA"/>
</dbReference>
<protein>
    <submittedName>
        <fullName evidence="2">Uncharacterized protein</fullName>
    </submittedName>
</protein>
<evidence type="ECO:0000313" key="3">
    <source>
        <dbReference type="Proteomes" id="UP000242519"/>
    </source>
</evidence>
<keyword evidence="3" id="KW-1185">Reference proteome</keyword>
<sequence length="108" mass="11139">MAAGLAAGLQREAHAPASTADHQDSQASPRVVAGQNNKSSVEARGWGMTAVAPRRSARRSARRWKRPAVQPSPPPGAPLEIGSAGDSHVGEFGSGQTVLLTCMSRGEA</sequence>
<proteinExistence type="predicted"/>
<feature type="compositionally biased region" description="Basic residues" evidence="1">
    <location>
        <begin position="55"/>
        <end position="66"/>
    </location>
</feature>
<reference evidence="2 3" key="1">
    <citation type="submission" date="2017-04" db="EMBL/GenBank/DDBJ databases">
        <title>Draft genome sequence of Marssonina coronaria NL1: causal agent of apple blotch.</title>
        <authorList>
            <person name="Cheng Q."/>
        </authorList>
    </citation>
    <scope>NUCLEOTIDE SEQUENCE [LARGE SCALE GENOMIC DNA]</scope>
    <source>
        <strain evidence="2 3">NL1</strain>
    </source>
</reference>
<dbReference type="AlphaFoldDB" id="A0A218ZBX4"/>
<dbReference type="InParanoid" id="A0A218ZBX4"/>
<evidence type="ECO:0000256" key="1">
    <source>
        <dbReference type="SAM" id="MobiDB-lite"/>
    </source>
</evidence>
<comment type="caution">
    <text evidence="2">The sequence shown here is derived from an EMBL/GenBank/DDBJ whole genome shotgun (WGS) entry which is preliminary data.</text>
</comment>
<name>A0A218ZBX4_9HELO</name>
<feature type="region of interest" description="Disordered" evidence="1">
    <location>
        <begin position="1"/>
        <end position="87"/>
    </location>
</feature>
<dbReference type="Proteomes" id="UP000242519">
    <property type="component" value="Unassembled WGS sequence"/>
</dbReference>